<dbReference type="Proteomes" id="UP000054538">
    <property type="component" value="Unassembled WGS sequence"/>
</dbReference>
<dbReference type="AlphaFoldDB" id="A0A0D0DNP4"/>
<sequence length="88" mass="9748">SLPACAVCLGREFHNKSVVYCAAEKTWDGKHETYAKQVEHKLYVKATNEQLCINWQRAEGCSDSHSLRHACSGCGSSLHGAQRCPRAQ</sequence>
<keyword evidence="2" id="KW-1185">Reference proteome</keyword>
<evidence type="ECO:0000313" key="2">
    <source>
        <dbReference type="Proteomes" id="UP000054538"/>
    </source>
</evidence>
<proteinExistence type="predicted"/>
<reference evidence="1 2" key="1">
    <citation type="submission" date="2014-04" db="EMBL/GenBank/DDBJ databases">
        <authorList>
            <consortium name="DOE Joint Genome Institute"/>
            <person name="Kuo A."/>
            <person name="Kohler A."/>
            <person name="Jargeat P."/>
            <person name="Nagy L.G."/>
            <person name="Floudas D."/>
            <person name="Copeland A."/>
            <person name="Barry K.W."/>
            <person name="Cichocki N."/>
            <person name="Veneault-Fourrey C."/>
            <person name="LaButti K."/>
            <person name="Lindquist E.A."/>
            <person name="Lipzen A."/>
            <person name="Lundell T."/>
            <person name="Morin E."/>
            <person name="Murat C."/>
            <person name="Sun H."/>
            <person name="Tunlid A."/>
            <person name="Henrissat B."/>
            <person name="Grigoriev I.V."/>
            <person name="Hibbett D.S."/>
            <person name="Martin F."/>
            <person name="Nordberg H.P."/>
            <person name="Cantor M.N."/>
            <person name="Hua S.X."/>
        </authorList>
    </citation>
    <scope>NUCLEOTIDE SEQUENCE [LARGE SCALE GENOMIC DNA]</scope>
    <source>
        <strain evidence="1 2">Ve08.2h10</strain>
    </source>
</reference>
<accession>A0A0D0DNP4</accession>
<dbReference type="InParanoid" id="A0A0D0DNP4"/>
<feature type="non-terminal residue" evidence="1">
    <location>
        <position position="1"/>
    </location>
</feature>
<dbReference type="HOGENOM" id="CLU_131643_2_0_1"/>
<gene>
    <name evidence="1" type="ORF">PAXRUDRAFT_39788</name>
</gene>
<dbReference type="OrthoDB" id="2158839at2759"/>
<name>A0A0D0DNP4_9AGAM</name>
<dbReference type="EMBL" id="KN825539">
    <property type="protein sequence ID" value="KIK87956.1"/>
    <property type="molecule type" value="Genomic_DNA"/>
</dbReference>
<protein>
    <submittedName>
        <fullName evidence="1">Unplaced genomic scaffold scaffold_717, whole genome shotgun sequence</fullName>
    </submittedName>
</protein>
<organism evidence="1 2">
    <name type="scientific">Paxillus rubicundulus Ve08.2h10</name>
    <dbReference type="NCBI Taxonomy" id="930991"/>
    <lineage>
        <taxon>Eukaryota</taxon>
        <taxon>Fungi</taxon>
        <taxon>Dikarya</taxon>
        <taxon>Basidiomycota</taxon>
        <taxon>Agaricomycotina</taxon>
        <taxon>Agaricomycetes</taxon>
        <taxon>Agaricomycetidae</taxon>
        <taxon>Boletales</taxon>
        <taxon>Paxilineae</taxon>
        <taxon>Paxillaceae</taxon>
        <taxon>Paxillus</taxon>
    </lineage>
</organism>
<evidence type="ECO:0000313" key="1">
    <source>
        <dbReference type="EMBL" id="KIK87956.1"/>
    </source>
</evidence>
<reference evidence="2" key="2">
    <citation type="submission" date="2015-01" db="EMBL/GenBank/DDBJ databases">
        <title>Evolutionary Origins and Diversification of the Mycorrhizal Mutualists.</title>
        <authorList>
            <consortium name="DOE Joint Genome Institute"/>
            <consortium name="Mycorrhizal Genomics Consortium"/>
            <person name="Kohler A."/>
            <person name="Kuo A."/>
            <person name="Nagy L.G."/>
            <person name="Floudas D."/>
            <person name="Copeland A."/>
            <person name="Barry K.W."/>
            <person name="Cichocki N."/>
            <person name="Veneault-Fourrey C."/>
            <person name="LaButti K."/>
            <person name="Lindquist E.A."/>
            <person name="Lipzen A."/>
            <person name="Lundell T."/>
            <person name="Morin E."/>
            <person name="Murat C."/>
            <person name="Riley R."/>
            <person name="Ohm R."/>
            <person name="Sun H."/>
            <person name="Tunlid A."/>
            <person name="Henrissat B."/>
            <person name="Grigoriev I.V."/>
            <person name="Hibbett D.S."/>
            <person name="Martin F."/>
        </authorList>
    </citation>
    <scope>NUCLEOTIDE SEQUENCE [LARGE SCALE GENOMIC DNA]</scope>
    <source>
        <strain evidence="2">Ve08.2h10</strain>
    </source>
</reference>
<feature type="non-terminal residue" evidence="1">
    <location>
        <position position="88"/>
    </location>
</feature>